<keyword evidence="1" id="KW-0472">Membrane</keyword>
<name>Q6IKQ6_DROME</name>
<evidence type="ECO:0000256" key="1">
    <source>
        <dbReference type="SAM" id="Phobius"/>
    </source>
</evidence>
<feature type="transmembrane region" description="Helical" evidence="1">
    <location>
        <begin position="51"/>
        <end position="73"/>
    </location>
</feature>
<protein>
    <submittedName>
        <fullName evidence="2">HDC11845</fullName>
    </submittedName>
</protein>
<accession>Q6IKQ6</accession>
<dbReference type="EMBL" id="BK002310">
    <property type="protein sequence ID" value="DAA03817.1"/>
    <property type="molecule type" value="Genomic_DNA"/>
</dbReference>
<keyword evidence="1" id="KW-1133">Transmembrane helix</keyword>
<sequence>MRKYGVCFEKRPSRLLLIFPTTHMALTTFIYEGTVSTRMVKLDSVAVSGTAFPLLITLIPIFSPFGSTSALVFSHFPPPIAPPTHYAIRYRQLERRERFTLQLVLFKRKMLASASACGRTGNHLSSSECQEMEMVLGSDVRQLH</sequence>
<dbReference type="AlphaFoldDB" id="Q6IKQ6"/>
<keyword evidence="1" id="KW-0812">Transmembrane</keyword>
<organism evidence="2">
    <name type="scientific">Drosophila melanogaster</name>
    <name type="common">Fruit fly</name>
    <dbReference type="NCBI Taxonomy" id="7227"/>
    <lineage>
        <taxon>Eukaryota</taxon>
        <taxon>Metazoa</taxon>
        <taxon>Ecdysozoa</taxon>
        <taxon>Arthropoda</taxon>
        <taxon>Hexapoda</taxon>
        <taxon>Insecta</taxon>
        <taxon>Pterygota</taxon>
        <taxon>Neoptera</taxon>
        <taxon>Endopterygota</taxon>
        <taxon>Diptera</taxon>
        <taxon>Brachycera</taxon>
        <taxon>Muscomorpha</taxon>
        <taxon>Ephydroidea</taxon>
        <taxon>Drosophilidae</taxon>
        <taxon>Drosophila</taxon>
        <taxon>Sophophora</taxon>
    </lineage>
</organism>
<feature type="transmembrane region" description="Helical" evidence="1">
    <location>
        <begin position="12"/>
        <end position="31"/>
    </location>
</feature>
<reference evidence="2" key="1">
    <citation type="journal article" date="2003" name="Genome Biol.">
        <title>An integrated gene annotation and transcriptional profiling approach towards the full gene content of the Drosophila genome.</title>
        <authorList>
            <person name="Hild M."/>
            <person name="Beckmann B."/>
            <person name="Haas S.A."/>
            <person name="Koch B."/>
            <person name="Solovyev V."/>
            <person name="Busold C."/>
            <person name="Fellenberg K."/>
            <person name="Boutros M."/>
            <person name="Vingron M."/>
            <person name="Sauer F."/>
            <person name="Hoheisel J.D."/>
            <person name="Paro R."/>
        </authorList>
    </citation>
    <scope>NUCLEOTIDE SEQUENCE</scope>
</reference>
<gene>
    <name evidence="2" type="ORF">HDC11845</name>
</gene>
<evidence type="ECO:0000313" key="2">
    <source>
        <dbReference type="EMBL" id="DAA03817.1"/>
    </source>
</evidence>
<proteinExistence type="predicted"/>